<evidence type="ECO:0000256" key="1">
    <source>
        <dbReference type="ARBA" id="ARBA00004141"/>
    </source>
</evidence>
<evidence type="ECO:0000313" key="8">
    <source>
        <dbReference type="Proteomes" id="UP001419268"/>
    </source>
</evidence>
<keyword evidence="3 6" id="KW-0812">Transmembrane</keyword>
<feature type="transmembrane region" description="Helical" evidence="6">
    <location>
        <begin position="12"/>
        <end position="30"/>
    </location>
</feature>
<dbReference type="InterPro" id="IPR000109">
    <property type="entry name" value="POT_fam"/>
</dbReference>
<feature type="transmembrane region" description="Helical" evidence="6">
    <location>
        <begin position="303"/>
        <end position="330"/>
    </location>
</feature>
<dbReference type="AlphaFoldDB" id="A0AAP0Q971"/>
<evidence type="ECO:0000256" key="3">
    <source>
        <dbReference type="ARBA" id="ARBA00022692"/>
    </source>
</evidence>
<evidence type="ECO:0000256" key="2">
    <source>
        <dbReference type="ARBA" id="ARBA00005982"/>
    </source>
</evidence>
<keyword evidence="4 6" id="KW-1133">Transmembrane helix</keyword>
<keyword evidence="5 6" id="KW-0472">Membrane</keyword>
<comment type="caution">
    <text evidence="7">The sequence shown here is derived from an EMBL/GenBank/DDBJ whole genome shotgun (WGS) entry which is preliminary data.</text>
</comment>
<proteinExistence type="inferred from homology"/>
<dbReference type="GO" id="GO:0016020">
    <property type="term" value="C:membrane"/>
    <property type="evidence" value="ECO:0007669"/>
    <property type="project" value="UniProtKB-SubCell"/>
</dbReference>
<comment type="subcellular location">
    <subcellularLocation>
        <location evidence="1">Membrane</location>
        <topology evidence="1">Multi-pass membrane protein</topology>
    </subcellularLocation>
</comment>
<dbReference type="EMBL" id="JBBNAG010000001">
    <property type="protein sequence ID" value="KAK9167681.1"/>
    <property type="molecule type" value="Genomic_DNA"/>
</dbReference>
<dbReference type="InterPro" id="IPR036259">
    <property type="entry name" value="MFS_trans_sf"/>
</dbReference>
<comment type="similarity">
    <text evidence="2">Belongs to the major facilitator superfamily. Proton-dependent oligopeptide transporter (POT/PTR) (TC 2.A.17) family.</text>
</comment>
<accession>A0AAP0Q971</accession>
<sequence>MAASLIMASEIFERFAFFGIYTNLIVYLSGPLSQSTATAAANVNAWFGAGFMLPLLVAIAQAGRKPCAKAFAADQFDIQDPSERRSKCSFFNWWYCALSSGMALSLILSYIQENLGWPLVFGIPCVCMLVSLLLFLVGSKTYRYNVKENETSPYSNIAKEIKQDGFSKDCPTSASQAGEVISRLGPIWCTCLIYSVILAQTSTLYTKQGSTMDRSIGSILQIHAASLAIFIHITAVVTLPIYDRVFVPIARALTGRQSGITTLQRMGFGMFLSIIAMMVSSIVETKRLRTAAEHGVDETVPMSVLWLLPQYILCGVSSAITNVGSTQFFYDEVPNESKSMGLALIFTNIGLGSFLSSLLVTAIERAPSDGHGRGNWFPKNLNEGHLDCFYWLIFGLDAAGLIAFIYFSKSYSYRNGGNAVS</sequence>
<evidence type="ECO:0000256" key="6">
    <source>
        <dbReference type="SAM" id="Phobius"/>
    </source>
</evidence>
<feature type="transmembrane region" description="Helical" evidence="6">
    <location>
        <begin position="117"/>
        <end position="137"/>
    </location>
</feature>
<gene>
    <name evidence="7" type="ORF">Scep_002872</name>
</gene>
<dbReference type="SUPFAM" id="SSF103473">
    <property type="entry name" value="MFS general substrate transporter"/>
    <property type="match status" value="1"/>
</dbReference>
<keyword evidence="8" id="KW-1185">Reference proteome</keyword>
<feature type="transmembrane region" description="Helical" evidence="6">
    <location>
        <begin position="342"/>
        <end position="363"/>
    </location>
</feature>
<feature type="transmembrane region" description="Helical" evidence="6">
    <location>
        <begin position="263"/>
        <end position="283"/>
    </location>
</feature>
<feature type="transmembrane region" description="Helical" evidence="6">
    <location>
        <begin position="389"/>
        <end position="407"/>
    </location>
</feature>
<feature type="transmembrane region" description="Helical" evidence="6">
    <location>
        <begin position="219"/>
        <end position="242"/>
    </location>
</feature>
<dbReference type="Proteomes" id="UP001419268">
    <property type="component" value="Unassembled WGS sequence"/>
</dbReference>
<dbReference type="Pfam" id="PF00854">
    <property type="entry name" value="PTR2"/>
    <property type="match status" value="2"/>
</dbReference>
<name>A0AAP0Q971_9MAGN</name>
<dbReference type="PANTHER" id="PTHR11654">
    <property type="entry name" value="OLIGOPEPTIDE TRANSPORTER-RELATED"/>
    <property type="match status" value="1"/>
</dbReference>
<organism evidence="7 8">
    <name type="scientific">Stephania cephalantha</name>
    <dbReference type="NCBI Taxonomy" id="152367"/>
    <lineage>
        <taxon>Eukaryota</taxon>
        <taxon>Viridiplantae</taxon>
        <taxon>Streptophyta</taxon>
        <taxon>Embryophyta</taxon>
        <taxon>Tracheophyta</taxon>
        <taxon>Spermatophyta</taxon>
        <taxon>Magnoliopsida</taxon>
        <taxon>Ranunculales</taxon>
        <taxon>Menispermaceae</taxon>
        <taxon>Menispermoideae</taxon>
        <taxon>Cissampelideae</taxon>
        <taxon>Stephania</taxon>
    </lineage>
</organism>
<protein>
    <submittedName>
        <fullName evidence="7">Uncharacterized protein</fullName>
    </submittedName>
</protein>
<reference evidence="7 8" key="1">
    <citation type="submission" date="2024-01" db="EMBL/GenBank/DDBJ databases">
        <title>Genome assemblies of Stephania.</title>
        <authorList>
            <person name="Yang L."/>
        </authorList>
    </citation>
    <scope>NUCLEOTIDE SEQUENCE [LARGE SCALE GENOMIC DNA]</scope>
    <source>
        <strain evidence="7">JXDWG</strain>
        <tissue evidence="7">Leaf</tissue>
    </source>
</reference>
<dbReference type="Gene3D" id="1.20.1250.20">
    <property type="entry name" value="MFS general substrate transporter like domains"/>
    <property type="match status" value="2"/>
</dbReference>
<dbReference type="GO" id="GO:0022857">
    <property type="term" value="F:transmembrane transporter activity"/>
    <property type="evidence" value="ECO:0007669"/>
    <property type="project" value="InterPro"/>
</dbReference>
<evidence type="ECO:0000313" key="7">
    <source>
        <dbReference type="EMBL" id="KAK9167681.1"/>
    </source>
</evidence>
<feature type="transmembrane region" description="Helical" evidence="6">
    <location>
        <begin position="36"/>
        <end position="59"/>
    </location>
</feature>
<evidence type="ECO:0000256" key="4">
    <source>
        <dbReference type="ARBA" id="ARBA00022989"/>
    </source>
</evidence>
<evidence type="ECO:0000256" key="5">
    <source>
        <dbReference type="ARBA" id="ARBA00023136"/>
    </source>
</evidence>
<feature type="transmembrane region" description="Helical" evidence="6">
    <location>
        <begin position="93"/>
        <end position="111"/>
    </location>
</feature>